<gene>
    <name evidence="1" type="ORF">DILT_LOCUS5780</name>
</gene>
<dbReference type="OrthoDB" id="447251at2759"/>
<sequence length="237" mass="26676">MPVRRGHVAPRNTYIDALIKKFDNKYAAFIIANSNIFCSPIIFCSADFCSLFSYSKAQLLLKPANHLKRCELSIAPLKDEFGHVPLHIIFFEECDLVNADCEHESYDICKEPQKFSTITNVLFHRGRGSSSSIRRASQKIVRALSVHHDTLPKPPDLERRSSEHVLGRSNHKAAIVSLFGQESLPSFPLEVDFDAKTCVPFLVKMSGVTTLMPFGDRILPARRYCVPQPTEGQRTVS</sequence>
<protein>
    <recommendedName>
        <fullName evidence="3">PAS domain-containing protein</fullName>
    </recommendedName>
</protein>
<evidence type="ECO:0008006" key="3">
    <source>
        <dbReference type="Google" id="ProtNLM"/>
    </source>
</evidence>
<reference evidence="1 2" key="1">
    <citation type="submission" date="2018-11" db="EMBL/GenBank/DDBJ databases">
        <authorList>
            <consortium name="Pathogen Informatics"/>
        </authorList>
    </citation>
    <scope>NUCLEOTIDE SEQUENCE [LARGE SCALE GENOMIC DNA]</scope>
</reference>
<evidence type="ECO:0000313" key="1">
    <source>
        <dbReference type="EMBL" id="VDN09949.1"/>
    </source>
</evidence>
<dbReference type="Proteomes" id="UP000281553">
    <property type="component" value="Unassembled WGS sequence"/>
</dbReference>
<dbReference type="EMBL" id="UYRU01048126">
    <property type="protein sequence ID" value="VDN09949.1"/>
    <property type="molecule type" value="Genomic_DNA"/>
</dbReference>
<dbReference type="AlphaFoldDB" id="A0A3P7NKP8"/>
<accession>A0A3P7NKP8</accession>
<evidence type="ECO:0000313" key="2">
    <source>
        <dbReference type="Proteomes" id="UP000281553"/>
    </source>
</evidence>
<keyword evidence="2" id="KW-1185">Reference proteome</keyword>
<proteinExistence type="predicted"/>
<organism evidence="1 2">
    <name type="scientific">Dibothriocephalus latus</name>
    <name type="common">Fish tapeworm</name>
    <name type="synonym">Diphyllobothrium latum</name>
    <dbReference type="NCBI Taxonomy" id="60516"/>
    <lineage>
        <taxon>Eukaryota</taxon>
        <taxon>Metazoa</taxon>
        <taxon>Spiralia</taxon>
        <taxon>Lophotrochozoa</taxon>
        <taxon>Platyhelminthes</taxon>
        <taxon>Cestoda</taxon>
        <taxon>Eucestoda</taxon>
        <taxon>Diphyllobothriidea</taxon>
        <taxon>Diphyllobothriidae</taxon>
        <taxon>Dibothriocephalus</taxon>
    </lineage>
</organism>
<name>A0A3P7NKP8_DIBLA</name>
<dbReference type="Gene3D" id="3.30.450.20">
    <property type="entry name" value="PAS domain"/>
    <property type="match status" value="1"/>
</dbReference>